<reference evidence="2 3" key="1">
    <citation type="submission" date="2024-10" db="EMBL/GenBank/DDBJ databases">
        <title>Updated reference genomes for cyclostephanoid diatoms.</title>
        <authorList>
            <person name="Roberts W.R."/>
            <person name="Alverson A.J."/>
        </authorList>
    </citation>
    <scope>NUCLEOTIDE SEQUENCE [LARGE SCALE GENOMIC DNA]</scope>
    <source>
        <strain evidence="2 3">AJA228-03</strain>
    </source>
</reference>
<dbReference type="AlphaFoldDB" id="A0ABD3R5D2"/>
<dbReference type="Proteomes" id="UP001530377">
    <property type="component" value="Unassembled WGS sequence"/>
</dbReference>
<accession>A0ABD3R5D2</accession>
<organism evidence="2 3">
    <name type="scientific">Cyclostephanos tholiformis</name>
    <dbReference type="NCBI Taxonomy" id="382380"/>
    <lineage>
        <taxon>Eukaryota</taxon>
        <taxon>Sar</taxon>
        <taxon>Stramenopiles</taxon>
        <taxon>Ochrophyta</taxon>
        <taxon>Bacillariophyta</taxon>
        <taxon>Coscinodiscophyceae</taxon>
        <taxon>Thalassiosirophycidae</taxon>
        <taxon>Stephanodiscales</taxon>
        <taxon>Stephanodiscaceae</taxon>
        <taxon>Cyclostephanos</taxon>
    </lineage>
</organism>
<name>A0ABD3R5D2_9STRA</name>
<comment type="caution">
    <text evidence="2">The sequence shown here is derived from an EMBL/GenBank/DDBJ whole genome shotgun (WGS) entry which is preliminary data.</text>
</comment>
<sequence>RGDGGSYDRMDGDGEGIALTWYLRNACDSNVELAIISGVCRRWGRIASGAVAEEAVALASRGGGLGEGADAVSYWLDVFDASTKLCQSHNGEVADNPEPTSSFALSSSDPKRARISSNDFVPTYAVRGATLARPEGLCLCVIDNYDRIKHSNSYDDSPKQPSHDARHRMLCSVDGPMNECDESDFISRGPHPTRCTRRQRDLERALLPRMVLSTRRKCPLLHRFSEVDADENDSEQITLPWEKRQRAIQFLNADWSRAIKLITPPFECGPIRGPITVFVVGIATEDGCFLSGRSSRFEFGHLFPLCARDMQIDMSPIAIATEKKGDGNEFKDNVGRRRARSPTVIPGTLSGDESDTTTSEGLQCHCKFDSDDPFNPKKDLSVEDPTEDCIHRGTTGPGLWHCYTAVFDGYNSLIRVDGCVEPKRTREHYGLASCDKEDGDADSSASSSRYVGCGTLDGLTIGSDHQFDMSLCRGEIEGQCGEGAIAELVVFKGRMNDSDMVKLENHLMKKHGILSVKGTREFVAGENSIRMKPLNIECHLTEDEWRRQAHALIEHCWPAELEESLPLRVAANHHSVSWRRTNEITGSPVMIQRIGTKNGNGSSDW</sequence>
<protein>
    <submittedName>
        <fullName evidence="2">Uncharacterized protein</fullName>
    </submittedName>
</protein>
<feature type="compositionally biased region" description="Polar residues" evidence="1">
    <location>
        <begin position="98"/>
        <end position="108"/>
    </location>
</feature>
<evidence type="ECO:0000313" key="2">
    <source>
        <dbReference type="EMBL" id="KAL3807943.1"/>
    </source>
</evidence>
<feature type="region of interest" description="Disordered" evidence="1">
    <location>
        <begin position="91"/>
        <end position="110"/>
    </location>
</feature>
<feature type="compositionally biased region" description="Basic and acidic residues" evidence="1">
    <location>
        <begin position="325"/>
        <end position="335"/>
    </location>
</feature>
<evidence type="ECO:0000313" key="3">
    <source>
        <dbReference type="Proteomes" id="UP001530377"/>
    </source>
</evidence>
<feature type="non-terminal residue" evidence="2">
    <location>
        <position position="1"/>
    </location>
</feature>
<evidence type="ECO:0000256" key="1">
    <source>
        <dbReference type="SAM" id="MobiDB-lite"/>
    </source>
</evidence>
<feature type="region of interest" description="Disordered" evidence="1">
    <location>
        <begin position="325"/>
        <end position="356"/>
    </location>
</feature>
<dbReference type="EMBL" id="JALLPB020000566">
    <property type="protein sequence ID" value="KAL3807943.1"/>
    <property type="molecule type" value="Genomic_DNA"/>
</dbReference>
<gene>
    <name evidence="2" type="ORF">ACHAXA_006821</name>
</gene>
<keyword evidence="3" id="KW-1185">Reference proteome</keyword>
<proteinExistence type="predicted"/>